<evidence type="ECO:0000256" key="1">
    <source>
        <dbReference type="SAM" id="MobiDB-lite"/>
    </source>
</evidence>
<protein>
    <submittedName>
        <fullName evidence="4">Uncharacterized protein</fullName>
    </submittedName>
</protein>
<organism evidence="4 5">
    <name type="scientific">Xanthoceras sorbifolium</name>
    <dbReference type="NCBI Taxonomy" id="99658"/>
    <lineage>
        <taxon>Eukaryota</taxon>
        <taxon>Viridiplantae</taxon>
        <taxon>Streptophyta</taxon>
        <taxon>Embryophyta</taxon>
        <taxon>Tracheophyta</taxon>
        <taxon>Spermatophyta</taxon>
        <taxon>Magnoliopsida</taxon>
        <taxon>eudicotyledons</taxon>
        <taxon>Gunneridae</taxon>
        <taxon>Pentapetalae</taxon>
        <taxon>rosids</taxon>
        <taxon>malvids</taxon>
        <taxon>Sapindales</taxon>
        <taxon>Sapindaceae</taxon>
        <taxon>Xanthoceroideae</taxon>
        <taxon>Xanthoceras</taxon>
    </lineage>
</organism>
<dbReference type="PANTHER" id="PTHR13526">
    <property type="entry name" value="TRANSCRIPTION FACTOR SPT20 HOMOLOG"/>
    <property type="match status" value="1"/>
</dbReference>
<sequence length="1089" mass="120133">MGVSFKVARAGTRYRPKPGLFEDSDPAESDNGGSVGDTQQRLHEDNYGGKGHKVADQVNVSVKSGVQLVSKDLEVSFSLNLFPNGFSVGKATELFSDVPKQLHPYDRASETLFTAIEYGWLPGDIFDGLSCKYVKGALLCEIRDYRNCFYKRADTASAVNSPILHKVSLQMCMENVIKDIISISNDSWTYKDLLEVESRIVKALQPVLHLDPEPSLDRFCRKPPTKKLDLGITWSWKRRKLYDATASNPRFSNQCTRGDPSSQLMISSSVPNLVKNNTVPESISHPNLLTVEASCQSAERCSQSVSTNPRLSNLTSVPKQRFNERNNDPREPSSLVFPEQHRCETQADKMPILKIPKEEPLDFSQQHPAVGQPDNTLAAELLKKNTLLLHEAEKIRHERFYDKRGASLFRNNGRQAISEGSRKLQAGVLASSVKQEPIETSDLSLNVKNIKGKYFAIDRSSSRSNLQQLQLHQSSSMLGTSIPPTNTLQGQKVYDKNSRKEVGTLKRRVLQDPQVAAGMRIAPVSSHQNESLPSEVSVPAKRKKSYHPKVSSTKLGDSFAVTSNRNTTSHLQLQNCNIPQTSEVKADPLLERFLKVEAVTQRYGLNNRKHKLDKILPEKLDFCNTTRVKYQLLVPEENWKSKDATTVRIPMSECFVDRRLNESKIMTLLYVHKFHLNRGVQVPVVDCNDKVKLVMSEQLNEGFVEASVLYGYNEGIDSTRIHFLPTFRSTYSADLFASQFTSSMVREGYCLNGERIEAKPLKGDGCSSNQLVTVTGGVTPAAGAFELPFSTSTPGPSASKFTPVTESNQAVNYRRLPSQNLLSKGHSLPSGNIQSTQLLSGSPNVAKTVTEKSTSAEDDNVGGFSNLMSPGSSIQVPRGGQIPWNHNVSQFIGSNIPSSSDSKQLFSGISVNAAQALATTRTADSQGRALIDGYPIQRNGNLVPMQTPSIQDMAYLLTNQQMLPQNKHIQGITSLLQPKVENCLLDDYIGNTSIVPMNRSAAPSQVSSPLFDQRPQMNQLQTSSGSVFPRMNNRYFVFGPGSPDQSSRTRGSVASSSGGSSRTLSSFSKNIGVIKTEESNGSEFFGSTM</sequence>
<evidence type="ECO:0000313" key="5">
    <source>
        <dbReference type="Proteomes" id="UP000827721"/>
    </source>
</evidence>
<feature type="compositionally biased region" description="Polar residues" evidence="1">
    <location>
        <begin position="525"/>
        <end position="534"/>
    </location>
</feature>
<dbReference type="Pfam" id="PF20474">
    <property type="entry name" value="PHL"/>
    <property type="match status" value="1"/>
</dbReference>
<dbReference type="Pfam" id="PF12090">
    <property type="entry name" value="Spt20_SEP"/>
    <property type="match status" value="1"/>
</dbReference>
<dbReference type="PANTHER" id="PTHR13526:SF23">
    <property type="entry name" value="PROTEIN PHYTOCHROME-DEPENDENT LATE-FLOWERING-LIKE"/>
    <property type="match status" value="1"/>
</dbReference>
<feature type="region of interest" description="Disordered" evidence="1">
    <location>
        <begin position="1038"/>
        <end position="1064"/>
    </location>
</feature>
<dbReference type="InterPro" id="IPR046468">
    <property type="entry name" value="Spt20-like_SEP"/>
</dbReference>
<feature type="domain" description="PHL" evidence="3">
    <location>
        <begin position="602"/>
        <end position="760"/>
    </location>
</feature>
<dbReference type="EMBL" id="JAFEMO010000005">
    <property type="protein sequence ID" value="KAH7571059.1"/>
    <property type="molecule type" value="Genomic_DNA"/>
</dbReference>
<keyword evidence="5" id="KW-1185">Reference proteome</keyword>
<name>A0ABQ8I3Q8_9ROSI</name>
<dbReference type="InterPro" id="IPR046467">
    <property type="entry name" value="PHL_dom"/>
</dbReference>
<evidence type="ECO:0000259" key="3">
    <source>
        <dbReference type="Pfam" id="PF20474"/>
    </source>
</evidence>
<dbReference type="Proteomes" id="UP000827721">
    <property type="component" value="Unassembled WGS sequence"/>
</dbReference>
<comment type="caution">
    <text evidence="4">The sequence shown here is derived from an EMBL/GenBank/DDBJ whole genome shotgun (WGS) entry which is preliminary data.</text>
</comment>
<evidence type="ECO:0000313" key="4">
    <source>
        <dbReference type="EMBL" id="KAH7571059.1"/>
    </source>
</evidence>
<gene>
    <name evidence="4" type="ORF">JRO89_XS05G0246200</name>
</gene>
<accession>A0ABQ8I3Q8</accession>
<feature type="compositionally biased region" description="Low complexity" evidence="1">
    <location>
        <begin position="1046"/>
        <end position="1064"/>
    </location>
</feature>
<feature type="domain" description="Spt20-like SEP" evidence="2">
    <location>
        <begin position="73"/>
        <end position="218"/>
    </location>
</feature>
<proteinExistence type="predicted"/>
<feature type="region of interest" description="Disordered" evidence="1">
    <location>
        <begin position="15"/>
        <end position="52"/>
    </location>
</feature>
<reference evidence="4 5" key="1">
    <citation type="submission" date="2021-02" db="EMBL/GenBank/DDBJ databases">
        <title>Plant Genome Project.</title>
        <authorList>
            <person name="Zhang R.-G."/>
        </authorList>
    </citation>
    <scope>NUCLEOTIDE SEQUENCE [LARGE SCALE GENOMIC DNA]</scope>
    <source>
        <tissue evidence="4">Leaves</tissue>
    </source>
</reference>
<feature type="region of interest" description="Disordered" evidence="1">
    <location>
        <begin position="525"/>
        <end position="552"/>
    </location>
</feature>
<dbReference type="InterPro" id="IPR021950">
    <property type="entry name" value="Spt20"/>
</dbReference>
<evidence type="ECO:0000259" key="2">
    <source>
        <dbReference type="Pfam" id="PF12090"/>
    </source>
</evidence>